<dbReference type="InterPro" id="IPR011335">
    <property type="entry name" value="Restrct_endonuc-II-like"/>
</dbReference>
<name>A0A3G1DG35_PSEAI</name>
<organism evidence="3">
    <name type="scientific">Pseudomonas aeruginosa</name>
    <dbReference type="NCBI Taxonomy" id="287"/>
    <lineage>
        <taxon>Bacteria</taxon>
        <taxon>Pseudomonadati</taxon>
        <taxon>Pseudomonadota</taxon>
        <taxon>Gammaproteobacteria</taxon>
        <taxon>Pseudomonadales</taxon>
        <taxon>Pseudomonadaceae</taxon>
        <taxon>Pseudomonas</taxon>
    </lineage>
</organism>
<keyword evidence="3" id="KW-0614">Plasmid</keyword>
<protein>
    <submittedName>
        <fullName evidence="3">Endonuclease</fullName>
    </submittedName>
</protein>
<feature type="domain" description="YqaJ viral recombinase" evidence="2">
    <location>
        <begin position="18"/>
        <end position="152"/>
    </location>
</feature>
<keyword evidence="3" id="KW-0378">Hydrolase</keyword>
<evidence type="ECO:0000259" key="2">
    <source>
        <dbReference type="Pfam" id="PF09588"/>
    </source>
</evidence>
<reference evidence="3" key="1">
    <citation type="submission" date="2015-12" db="EMBL/GenBank/DDBJ databases">
        <title>The first report of fully sequenced SIM-encoding plasmid pHN39-SIM.</title>
        <authorList>
            <person name="Sun F."/>
            <person name="Zhou D."/>
            <person name="Wang Q."/>
            <person name="Feng J."/>
            <person name="Feng W."/>
            <person name="Luo W."/>
            <person name="Zhang D."/>
            <person name="Chen Y."/>
            <person name="Qiu X."/>
            <person name="Yin Z."/>
            <person name="Chen W."/>
            <person name="Xia P."/>
        </authorList>
    </citation>
    <scope>NUCLEOTIDE SEQUENCE</scope>
    <source>
        <strain evidence="3">HN39</strain>
        <plasmid evidence="3">pHN39-SIM</plasmid>
    </source>
</reference>
<keyword evidence="3" id="KW-0255">Endonuclease</keyword>
<proteinExistence type="predicted"/>
<dbReference type="NCBIfam" id="TIGR03033">
    <property type="entry name" value="phage_rel_nuc"/>
    <property type="match status" value="1"/>
</dbReference>
<sequence length="341" mass="37589">MAMRIITGPEAQQNSAAWFAWRSGGIGASEAPQIMGTSKFRSSYELFRLRLGIGPPPPANPFVDRIRARGHQLEPVARAAYERHTGSTVTPIIAESDSIPIIRASLDGFDPFQQIPVEIKCPGETAHGLALKGIVPPEYIDQVQHQIFVAEARFAHYYSFDGSNGVLLKVPRNQKRIDQILKAELDFWDRLQTGKWSTDEWEAAAAAWQQANRVLQEATAREEAARSALLSQMPPGRKRHQSDGVSVLLSARKGKVDWRALLRAHGVTLTESQIDAYRNPSVESVIVRDQLGAPLSIPALPAVKNPYTVPPTAHSGQPASQPTTQDLKRDFIVAADRKLTQ</sequence>
<feature type="compositionally biased region" description="Polar residues" evidence="1">
    <location>
        <begin position="314"/>
        <end position="325"/>
    </location>
</feature>
<dbReference type="Gene3D" id="3.90.320.10">
    <property type="match status" value="1"/>
</dbReference>
<evidence type="ECO:0000313" key="3">
    <source>
        <dbReference type="EMBL" id="AMP35691.1"/>
    </source>
</evidence>
<evidence type="ECO:0000256" key="1">
    <source>
        <dbReference type="SAM" id="MobiDB-lite"/>
    </source>
</evidence>
<keyword evidence="3" id="KW-0540">Nuclease</keyword>
<dbReference type="InterPro" id="IPR011604">
    <property type="entry name" value="PDDEXK-like_dom_sf"/>
</dbReference>
<dbReference type="GO" id="GO:0004519">
    <property type="term" value="F:endonuclease activity"/>
    <property type="evidence" value="ECO:0007669"/>
    <property type="project" value="UniProtKB-KW"/>
</dbReference>
<dbReference type="AlphaFoldDB" id="A0A3G1DG35"/>
<feature type="region of interest" description="Disordered" evidence="1">
    <location>
        <begin position="308"/>
        <end position="327"/>
    </location>
</feature>
<dbReference type="InterPro" id="IPR019080">
    <property type="entry name" value="YqaJ_viral_recombinase"/>
</dbReference>
<accession>A0A3G1DG35</accession>
<dbReference type="InterPro" id="IPR017482">
    <property type="entry name" value="Lambda-type_endonuclease"/>
</dbReference>
<dbReference type="Pfam" id="PF09588">
    <property type="entry name" value="YqaJ"/>
    <property type="match status" value="1"/>
</dbReference>
<dbReference type="EMBL" id="KU254577">
    <property type="protein sequence ID" value="AMP35691.1"/>
    <property type="molecule type" value="Genomic_DNA"/>
</dbReference>
<geneLocation type="plasmid" evidence="3">
    <name>pHN39-SIM</name>
</geneLocation>
<dbReference type="SUPFAM" id="SSF52980">
    <property type="entry name" value="Restriction endonuclease-like"/>
    <property type="match status" value="1"/>
</dbReference>